<protein>
    <submittedName>
        <fullName evidence="3">Uncharacterized protein</fullName>
    </submittedName>
</protein>
<dbReference type="Proteomes" id="UP000194127">
    <property type="component" value="Unassembled WGS sequence"/>
</dbReference>
<feature type="compositionally biased region" description="Basic and acidic residues" evidence="1">
    <location>
        <begin position="402"/>
        <end position="411"/>
    </location>
</feature>
<feature type="transmembrane region" description="Helical" evidence="2">
    <location>
        <begin position="670"/>
        <end position="697"/>
    </location>
</feature>
<feature type="compositionally biased region" description="Basic and acidic residues" evidence="1">
    <location>
        <begin position="357"/>
        <end position="376"/>
    </location>
</feature>
<feature type="region of interest" description="Disordered" evidence="1">
    <location>
        <begin position="73"/>
        <end position="93"/>
    </location>
</feature>
<feature type="region of interest" description="Disordered" evidence="1">
    <location>
        <begin position="183"/>
        <end position="229"/>
    </location>
</feature>
<gene>
    <name evidence="3" type="ORF">POSPLADRAFT_1155683</name>
</gene>
<evidence type="ECO:0000256" key="2">
    <source>
        <dbReference type="SAM" id="Phobius"/>
    </source>
</evidence>
<accession>A0A1X6MMJ5</accession>
<dbReference type="AlphaFoldDB" id="A0A1X6MMJ5"/>
<dbReference type="OrthoDB" id="3360715at2759"/>
<dbReference type="STRING" id="670580.A0A1X6MMJ5"/>
<dbReference type="RefSeq" id="XP_024334342.1">
    <property type="nucleotide sequence ID" value="XM_024486970.1"/>
</dbReference>
<keyword evidence="2" id="KW-1133">Transmembrane helix</keyword>
<feature type="compositionally biased region" description="Pro residues" evidence="1">
    <location>
        <begin position="191"/>
        <end position="209"/>
    </location>
</feature>
<reference evidence="3 4" key="1">
    <citation type="submission" date="2017-04" db="EMBL/GenBank/DDBJ databases">
        <title>Genome Sequence of the Model Brown-Rot Fungus Postia placenta SB12.</title>
        <authorList>
            <consortium name="DOE Joint Genome Institute"/>
            <person name="Gaskell J."/>
            <person name="Kersten P."/>
            <person name="Larrondo L.F."/>
            <person name="Canessa P."/>
            <person name="Martinez D."/>
            <person name="Hibbett D."/>
            <person name="Schmoll M."/>
            <person name="Kubicek C.P."/>
            <person name="Martinez A.T."/>
            <person name="Yadav J."/>
            <person name="Master E."/>
            <person name="Magnuson J.K."/>
            <person name="James T."/>
            <person name="Yaver D."/>
            <person name="Berka R."/>
            <person name="Labutti K."/>
            <person name="Lipzen A."/>
            <person name="Aerts A."/>
            <person name="Barry K."/>
            <person name="Henrissat B."/>
            <person name="Blanchette R."/>
            <person name="Grigoriev I."/>
            <person name="Cullen D."/>
        </authorList>
    </citation>
    <scope>NUCLEOTIDE SEQUENCE [LARGE SCALE GENOMIC DNA]</scope>
    <source>
        <strain evidence="3 4">MAD-698-R-SB12</strain>
    </source>
</reference>
<keyword evidence="2" id="KW-0472">Membrane</keyword>
<dbReference type="GeneID" id="36331919"/>
<dbReference type="EMBL" id="KZ110607">
    <property type="protein sequence ID" value="OSX57548.1"/>
    <property type="molecule type" value="Genomic_DNA"/>
</dbReference>
<proteinExistence type="predicted"/>
<feature type="transmembrane region" description="Helical" evidence="2">
    <location>
        <begin position="777"/>
        <end position="800"/>
    </location>
</feature>
<keyword evidence="2" id="KW-0812">Transmembrane</keyword>
<sequence>MPTSTITESNPSETVLSEEFIQDAFHSYLKSSLTQAKIEGLLPTNVLSSAEGDLMITGPALCLYFAALRSTTEPPSVPLPKRSKGSSPPLQLSQDNCPPTFRPFWIVWSHTVPEIQALVPEYQHDLARVICGLPPIASPLNPRLNGIAADLRAVAIEISMRRSFQDRYANDLQAALDAGSGGRKKVKASFVPPPVYDSPPATRPSPSPSPSTASFSPIPPSLHSPTPTILTPDSPAIEFIRETLYAALADVIERMPPLRRLLRSDPSRAYFASVAFAILDVATTSVTHPELQTKGLADVLPSSESGDHEATIYGVLEQTLTLSKCPPDLRPFMKELCAIGQAARDMEEEDSVATVHALEREREPPRPRLERVRDILEGGVGHAFNSGSTHRHSSRRSSAQGHDSRSTDPRRRTTSTENRAVAFANRINALALGMTKLRAFRERQDVVFKFCVLYTTWLLLIEEMHRAGDPPNGLPGIIRENCALHARAAEEGMQMLVAQQTAPLLFIVTVSSVRRHVGCIFIERFLKVRYVVGVLDVHRKYAHTDVTTVAGVEYEHMIDSPQHLSHSFTPPRLGPRELCILAASGTPTPLRAAHRVSETTTYSTTPTLLESNPYHDSVMAKAKILKEYTRISGVQLDDERRHALGGAILRTAWSRCSVCIEYPRIVYDEWAAMHAGALGGALLGVFIGAATVIYAVYVRRRRREPPAEDGFSTVQHVLKMLPKIARPFVIRTSLFLAELATHAAFGVAAGALGSAIWTCEPTNQANMGPEISRAAKAGLVGTLLVGLVVEVAVAFARILADIV</sequence>
<organism evidence="3 4">
    <name type="scientific">Postia placenta MAD-698-R-SB12</name>
    <dbReference type="NCBI Taxonomy" id="670580"/>
    <lineage>
        <taxon>Eukaryota</taxon>
        <taxon>Fungi</taxon>
        <taxon>Dikarya</taxon>
        <taxon>Basidiomycota</taxon>
        <taxon>Agaricomycotina</taxon>
        <taxon>Agaricomycetes</taxon>
        <taxon>Polyporales</taxon>
        <taxon>Adustoporiaceae</taxon>
        <taxon>Rhodonia</taxon>
    </lineage>
</organism>
<feature type="region of interest" description="Disordered" evidence="1">
    <location>
        <begin position="350"/>
        <end position="417"/>
    </location>
</feature>
<name>A0A1X6MMJ5_9APHY</name>
<evidence type="ECO:0000313" key="3">
    <source>
        <dbReference type="EMBL" id="OSX57548.1"/>
    </source>
</evidence>
<evidence type="ECO:0000256" key="1">
    <source>
        <dbReference type="SAM" id="MobiDB-lite"/>
    </source>
</evidence>
<keyword evidence="4" id="KW-1185">Reference proteome</keyword>
<evidence type="ECO:0000313" key="4">
    <source>
        <dbReference type="Proteomes" id="UP000194127"/>
    </source>
</evidence>
<feature type="transmembrane region" description="Helical" evidence="2">
    <location>
        <begin position="728"/>
        <end position="757"/>
    </location>
</feature>